<dbReference type="STRING" id="1123010.SAMN02745724_01445"/>
<reference evidence="5 6" key="1">
    <citation type="submission" date="2016-10" db="EMBL/GenBank/DDBJ databases">
        <authorList>
            <person name="de Groot N.N."/>
        </authorList>
    </citation>
    <scope>NUCLEOTIDE SEQUENCE [LARGE SCALE GENOMIC DNA]</scope>
    <source>
        <strain evidence="5 6">DSM 6059</strain>
    </source>
</reference>
<dbReference type="InterPro" id="IPR011042">
    <property type="entry name" value="6-blade_b-propeller_TolB-like"/>
</dbReference>
<keyword evidence="1 2" id="KW-0238">DNA-binding</keyword>
<keyword evidence="3" id="KW-1133">Transmembrane helix</keyword>
<evidence type="ECO:0000313" key="6">
    <source>
        <dbReference type="Proteomes" id="UP000198862"/>
    </source>
</evidence>
<evidence type="ECO:0000256" key="3">
    <source>
        <dbReference type="SAM" id="Phobius"/>
    </source>
</evidence>
<evidence type="ECO:0000256" key="2">
    <source>
        <dbReference type="PROSITE-ProRule" id="PRU01091"/>
    </source>
</evidence>
<name>A0A1I1IF89_9GAMM</name>
<dbReference type="RefSeq" id="WP_091982293.1">
    <property type="nucleotide sequence ID" value="NZ_FOLO01000007.1"/>
</dbReference>
<sequence>MRYLYSKNISIDTQNQLLFRDEQAIALEPKVYALLLFFCRNSERLISKDELMAQVWAGTLVNDNTISRTLVKVRKALGDDSKSPHFIVTIPRKGYQMQARFLSSAQLSQNEEKDLIETQNTGGSSLRLLKIPSRKLVVFSGFILFILFIISLFKLNDLPKFSTLKAKEISPLTRSTGVEWFPAMSFDMGELAYVQVDVLSGFKYIKIENQHDKNSKVIKHADANISKPVWSPKGETLAFLYQTASECKIVSAPFYNIQNSTTWTTLAKCNQESSPIYQFSSDGKFLYYNNKQSVTAGYQIFRVDLNNYTQELIQQPNNIGLGNYQFNVSPDGKKLVILNSEYAPKTRIYTLELTKSHLTATGELNYLMRSVVWHHDNESLIHPSPHPAYQLWQSNIAGKKLAIVASSPTRVTHLKRMPNGKDFLFSAYLINRDIYRKSLELTQKSHTDITLLKGNSSVMDYLPALAKDNKSYAFVSKRSNKAEVYLGNFNKQNTVKISQFNNAIKLYQLSFSPNDQQLLIVANNEIYIYDFKLEKMTELSIKNKGIRGVTWGNEQSLLLSVINNSTWQVMRYDLSQDLLTRLDENLKAGLFANSNQSYYFFEKEKSQIMVQSHLDGLFEKTELFCSPTFINRKLNLIATEQGLICQSKPGDKYLTYYDFTTKTVIKKKHLDNFSDFDINSDNVIYAQSTQNVGDIMRTITP</sequence>
<evidence type="ECO:0000256" key="1">
    <source>
        <dbReference type="ARBA" id="ARBA00023125"/>
    </source>
</evidence>
<dbReference type="OrthoDB" id="8430416at2"/>
<dbReference type="InterPro" id="IPR036388">
    <property type="entry name" value="WH-like_DNA-bd_sf"/>
</dbReference>
<dbReference type="InterPro" id="IPR036322">
    <property type="entry name" value="WD40_repeat_dom_sf"/>
</dbReference>
<organism evidence="5 6">
    <name type="scientific">Pseudoalteromonas denitrificans DSM 6059</name>
    <dbReference type="NCBI Taxonomy" id="1123010"/>
    <lineage>
        <taxon>Bacteria</taxon>
        <taxon>Pseudomonadati</taxon>
        <taxon>Pseudomonadota</taxon>
        <taxon>Gammaproteobacteria</taxon>
        <taxon>Alteromonadales</taxon>
        <taxon>Pseudoalteromonadaceae</taxon>
        <taxon>Pseudoalteromonas</taxon>
    </lineage>
</organism>
<dbReference type="InterPro" id="IPR016032">
    <property type="entry name" value="Sig_transdc_resp-reg_C-effctor"/>
</dbReference>
<dbReference type="Proteomes" id="UP000198862">
    <property type="component" value="Unassembled WGS sequence"/>
</dbReference>
<feature type="DNA-binding region" description="OmpR/PhoB-type" evidence="2">
    <location>
        <begin position="1"/>
        <end position="99"/>
    </location>
</feature>
<feature type="transmembrane region" description="Helical" evidence="3">
    <location>
        <begin position="136"/>
        <end position="155"/>
    </location>
</feature>
<keyword evidence="3" id="KW-0812">Transmembrane</keyword>
<dbReference type="GO" id="GO:0000160">
    <property type="term" value="P:phosphorelay signal transduction system"/>
    <property type="evidence" value="ECO:0007669"/>
    <property type="project" value="InterPro"/>
</dbReference>
<keyword evidence="6" id="KW-1185">Reference proteome</keyword>
<keyword evidence="3" id="KW-0472">Membrane</keyword>
<dbReference type="SUPFAM" id="SSF50978">
    <property type="entry name" value="WD40 repeat-like"/>
    <property type="match status" value="1"/>
</dbReference>
<dbReference type="GO" id="GO:0006355">
    <property type="term" value="P:regulation of DNA-templated transcription"/>
    <property type="evidence" value="ECO:0007669"/>
    <property type="project" value="InterPro"/>
</dbReference>
<dbReference type="EMBL" id="FOLO01000007">
    <property type="protein sequence ID" value="SFC32928.1"/>
    <property type="molecule type" value="Genomic_DNA"/>
</dbReference>
<dbReference type="CDD" id="cd00383">
    <property type="entry name" value="trans_reg_C"/>
    <property type="match status" value="1"/>
</dbReference>
<feature type="domain" description="OmpR/PhoB-type" evidence="4">
    <location>
        <begin position="1"/>
        <end position="99"/>
    </location>
</feature>
<accession>A0A1I1IF89</accession>
<dbReference type="Pfam" id="PF00486">
    <property type="entry name" value="Trans_reg_C"/>
    <property type="match status" value="1"/>
</dbReference>
<protein>
    <submittedName>
        <fullName evidence="5">DNA-binding winged helix-turn-helix (WHTH) domain-containing protein</fullName>
    </submittedName>
</protein>
<proteinExistence type="predicted"/>
<dbReference type="Gene3D" id="2.120.10.30">
    <property type="entry name" value="TolB, C-terminal domain"/>
    <property type="match status" value="2"/>
</dbReference>
<dbReference type="Gene3D" id="1.10.10.10">
    <property type="entry name" value="Winged helix-like DNA-binding domain superfamily/Winged helix DNA-binding domain"/>
    <property type="match status" value="1"/>
</dbReference>
<dbReference type="InterPro" id="IPR001867">
    <property type="entry name" value="OmpR/PhoB-type_DNA-bd"/>
</dbReference>
<evidence type="ECO:0000313" key="5">
    <source>
        <dbReference type="EMBL" id="SFC32928.1"/>
    </source>
</evidence>
<dbReference type="SUPFAM" id="SSF82171">
    <property type="entry name" value="DPP6 N-terminal domain-like"/>
    <property type="match status" value="1"/>
</dbReference>
<dbReference type="PROSITE" id="PS51755">
    <property type="entry name" value="OMPR_PHOB"/>
    <property type="match status" value="1"/>
</dbReference>
<dbReference type="SUPFAM" id="SSF46894">
    <property type="entry name" value="C-terminal effector domain of the bipartite response regulators"/>
    <property type="match status" value="1"/>
</dbReference>
<evidence type="ECO:0000259" key="4">
    <source>
        <dbReference type="PROSITE" id="PS51755"/>
    </source>
</evidence>
<dbReference type="SMART" id="SM00862">
    <property type="entry name" value="Trans_reg_C"/>
    <property type="match status" value="1"/>
</dbReference>
<dbReference type="PANTHER" id="PTHR36842">
    <property type="entry name" value="PROTEIN TOLB HOMOLOG"/>
    <property type="match status" value="1"/>
</dbReference>
<gene>
    <name evidence="5" type="ORF">SAMN02745724_01445</name>
</gene>
<dbReference type="AlphaFoldDB" id="A0A1I1IF89"/>
<dbReference type="GO" id="GO:0003677">
    <property type="term" value="F:DNA binding"/>
    <property type="evidence" value="ECO:0007669"/>
    <property type="project" value="UniProtKB-UniRule"/>
</dbReference>